<dbReference type="Gene3D" id="1.20.120.140">
    <property type="entry name" value="Signal recognition particle SRP54, nucleotide-binding domain"/>
    <property type="match status" value="1"/>
</dbReference>
<sequence length="244" mass="25748">MVLAELDGSIARALAGMSAATVVDDKALADCLNEISRALLQADVHFETVRAVPSNIKAVQRAVTGELCRMLDPGKPPLASAKGKPSVVIGGKAAKGRTPSKDRYLLPAGKKHAKRENEKAKLEADDQFMPGATAAGVGELLLTSFDPFADAERGDGEDGGGVPAAPRDDVVHLRTQQRNGRKSLTTVQGLNVAYNYAKILQDLKRELCCSGIAVEDEDLGNVVQLQGDHRKAVAAFLVKAGIVT</sequence>
<dbReference type="GO" id="GO:0006614">
    <property type="term" value="P:SRP-dependent cotranslational protein targeting to membrane"/>
    <property type="evidence" value="ECO:0007669"/>
    <property type="project" value="InterPro"/>
</dbReference>
<dbReference type="InterPro" id="IPR013822">
    <property type="entry name" value="Signal_recog_particl_SRP54_hlx"/>
</dbReference>
<name>A0A1E5WCD7_9POAL</name>
<dbReference type="PROSITE" id="PS50296">
    <property type="entry name" value="SUI1"/>
    <property type="match status" value="1"/>
</dbReference>
<evidence type="ECO:0000259" key="5">
    <source>
        <dbReference type="PROSITE" id="PS50296"/>
    </source>
</evidence>
<evidence type="ECO:0000313" key="6">
    <source>
        <dbReference type="EMBL" id="OEL34984.1"/>
    </source>
</evidence>
<dbReference type="Pfam" id="PF01253">
    <property type="entry name" value="SUI1"/>
    <property type="match status" value="1"/>
</dbReference>
<dbReference type="InterPro" id="IPR036877">
    <property type="entry name" value="SUI1_dom_sf"/>
</dbReference>
<evidence type="ECO:0000313" key="7">
    <source>
        <dbReference type="Proteomes" id="UP000095767"/>
    </source>
</evidence>
<evidence type="ECO:0000256" key="1">
    <source>
        <dbReference type="ARBA" id="ARBA00003130"/>
    </source>
</evidence>
<proteinExistence type="inferred from homology"/>
<reference evidence="6 7" key="1">
    <citation type="submission" date="2016-09" db="EMBL/GenBank/DDBJ databases">
        <title>The draft genome of Dichanthelium oligosanthes: A C3 panicoid grass species.</title>
        <authorList>
            <person name="Studer A.J."/>
            <person name="Schnable J.C."/>
            <person name="Brutnell T.P."/>
        </authorList>
    </citation>
    <scope>NUCLEOTIDE SEQUENCE [LARGE SCALE GENOMIC DNA]</scope>
    <source>
        <strain evidence="7">cv. Kellogg 1175</strain>
        <tissue evidence="6">Leaf</tissue>
    </source>
</reference>
<dbReference type="PANTHER" id="PTHR10388">
    <property type="entry name" value="EUKARYOTIC TRANSLATION INITIATION FACTOR SUI1"/>
    <property type="match status" value="1"/>
</dbReference>
<comment type="similarity">
    <text evidence="2">Belongs to the SUI1 family.</text>
</comment>
<dbReference type="Pfam" id="PF02881">
    <property type="entry name" value="SRP54_N"/>
    <property type="match status" value="1"/>
</dbReference>
<protein>
    <submittedName>
        <fullName evidence="6">Protein translation factor SUI1-like protein</fullName>
    </submittedName>
</protein>
<dbReference type="OrthoDB" id="10248435at2759"/>
<gene>
    <name evidence="6" type="ORF">BAE44_0003997</name>
</gene>
<keyword evidence="7" id="KW-1185">Reference proteome</keyword>
<dbReference type="GO" id="GO:0005525">
    <property type="term" value="F:GTP binding"/>
    <property type="evidence" value="ECO:0007669"/>
    <property type="project" value="InterPro"/>
</dbReference>
<keyword evidence="3" id="KW-0648">Protein biosynthesis</keyword>
<dbReference type="EMBL" id="LWDX02013638">
    <property type="protein sequence ID" value="OEL34984.1"/>
    <property type="molecule type" value="Genomic_DNA"/>
</dbReference>
<dbReference type="AlphaFoldDB" id="A0A1E5WCD7"/>
<dbReference type="SUPFAM" id="SSF47364">
    <property type="entry name" value="Domain of the SRP/SRP receptor G-proteins"/>
    <property type="match status" value="1"/>
</dbReference>
<dbReference type="SUPFAM" id="SSF55159">
    <property type="entry name" value="eIF1-like"/>
    <property type="match status" value="1"/>
</dbReference>
<dbReference type="InterPro" id="IPR042101">
    <property type="entry name" value="SRP54_N_sf"/>
</dbReference>
<dbReference type="GO" id="GO:0003743">
    <property type="term" value="F:translation initiation factor activity"/>
    <property type="evidence" value="ECO:0007669"/>
    <property type="project" value="InterPro"/>
</dbReference>
<comment type="caution">
    <text evidence="6">The sequence shown here is derived from an EMBL/GenBank/DDBJ whole genome shotgun (WGS) entry which is preliminary data.</text>
</comment>
<evidence type="ECO:0000256" key="3">
    <source>
        <dbReference type="ARBA" id="ARBA00022917"/>
    </source>
</evidence>
<dbReference type="InterPro" id="IPR005874">
    <property type="entry name" value="SUI1_euk"/>
</dbReference>
<dbReference type="Gene3D" id="3.30.780.10">
    <property type="entry name" value="SUI1-like domain"/>
    <property type="match status" value="1"/>
</dbReference>
<evidence type="ECO:0000256" key="4">
    <source>
        <dbReference type="SAM" id="MobiDB-lite"/>
    </source>
</evidence>
<dbReference type="Proteomes" id="UP000095767">
    <property type="component" value="Unassembled WGS sequence"/>
</dbReference>
<comment type="function">
    <text evidence="1">Probably involved in translation.</text>
</comment>
<feature type="non-terminal residue" evidence="6">
    <location>
        <position position="244"/>
    </location>
</feature>
<feature type="domain" description="SUI1" evidence="5">
    <location>
        <begin position="171"/>
        <end position="241"/>
    </location>
</feature>
<feature type="region of interest" description="Disordered" evidence="4">
    <location>
        <begin position="79"/>
        <end position="104"/>
    </location>
</feature>
<evidence type="ECO:0000256" key="2">
    <source>
        <dbReference type="ARBA" id="ARBA00005422"/>
    </source>
</evidence>
<organism evidence="6 7">
    <name type="scientific">Dichanthelium oligosanthes</name>
    <dbReference type="NCBI Taxonomy" id="888268"/>
    <lineage>
        <taxon>Eukaryota</taxon>
        <taxon>Viridiplantae</taxon>
        <taxon>Streptophyta</taxon>
        <taxon>Embryophyta</taxon>
        <taxon>Tracheophyta</taxon>
        <taxon>Spermatophyta</taxon>
        <taxon>Magnoliopsida</taxon>
        <taxon>Liliopsida</taxon>
        <taxon>Poales</taxon>
        <taxon>Poaceae</taxon>
        <taxon>PACMAD clade</taxon>
        <taxon>Panicoideae</taxon>
        <taxon>Panicodae</taxon>
        <taxon>Paniceae</taxon>
        <taxon>Dichantheliinae</taxon>
        <taxon>Dichanthelium</taxon>
    </lineage>
</organism>
<accession>A0A1E5WCD7</accession>
<dbReference type="STRING" id="888268.A0A1E5WCD7"/>
<dbReference type="InterPro" id="IPR001950">
    <property type="entry name" value="SUI1"/>
</dbReference>
<dbReference type="InterPro" id="IPR036225">
    <property type="entry name" value="SRP/SRP_N"/>
</dbReference>
<dbReference type="CDD" id="cd11566">
    <property type="entry name" value="eIF1_SUI1"/>
    <property type="match status" value="1"/>
</dbReference>